<dbReference type="SMART" id="SM00283">
    <property type="entry name" value="MA"/>
    <property type="match status" value="1"/>
</dbReference>
<evidence type="ECO:0000256" key="1">
    <source>
        <dbReference type="ARBA" id="ARBA00023224"/>
    </source>
</evidence>
<evidence type="ECO:0000256" key="2">
    <source>
        <dbReference type="PROSITE-ProRule" id="PRU00284"/>
    </source>
</evidence>
<dbReference type="Pfam" id="PF00015">
    <property type="entry name" value="MCPsignal"/>
    <property type="match status" value="1"/>
</dbReference>
<dbReference type="RefSeq" id="WP_106010570.1">
    <property type="nucleotide sequence ID" value="NZ_PVXP01000062.1"/>
</dbReference>
<gene>
    <name evidence="4" type="primary">yfmS_5</name>
    <name evidence="4" type="ORF">CLLU_29990</name>
</gene>
<organism evidence="4 5">
    <name type="scientific">Clostridium luticellarii</name>
    <dbReference type="NCBI Taxonomy" id="1691940"/>
    <lineage>
        <taxon>Bacteria</taxon>
        <taxon>Bacillati</taxon>
        <taxon>Bacillota</taxon>
        <taxon>Clostridia</taxon>
        <taxon>Eubacteriales</taxon>
        <taxon>Clostridiaceae</taxon>
        <taxon>Clostridium</taxon>
    </lineage>
</organism>
<name>A0A2T0BDD2_9CLOT</name>
<dbReference type="AlphaFoldDB" id="A0A2T0BDD2"/>
<dbReference type="GO" id="GO:0007165">
    <property type="term" value="P:signal transduction"/>
    <property type="evidence" value="ECO:0007669"/>
    <property type="project" value="UniProtKB-KW"/>
</dbReference>
<sequence>MISANALENLKNLSEVQADLIPGGIVYGITKGDTVEWVKYSTSLNMNVFYVGQKLNENSTTLMAIREKKTLTQKIPRSVYGIRLEIISIPIIDETNNAIGAFSMAFPRLHPVAKAFDGFAPVLAKMFPEGVFLCLTDLGKFTNVQSSKEFDISSIKVGDKFENDFLSSEVISTGKQQEKELDASIYGIPVRDASFPLLDQDTKEVVGTFSIITPKEVAVNLRGMSSNLMESITGISSAIEELAASASQIHANEQELNSGINEITELSEEINQVTSFIANIADATKMLGLNAAIEAARAGQAGSGFGVVANEIRKLSDQAKSTVPKIKKLTDNIKDKVTVSSEKSKGSLSSSQEQAAATQEITASIEEITTMCEKLNEIALKL</sequence>
<dbReference type="PANTHER" id="PTHR32089:SF112">
    <property type="entry name" value="LYSOZYME-LIKE PROTEIN-RELATED"/>
    <property type="match status" value="1"/>
</dbReference>
<keyword evidence="1 2" id="KW-0807">Transducer</keyword>
<evidence type="ECO:0000313" key="4">
    <source>
        <dbReference type="EMBL" id="PRR81901.1"/>
    </source>
</evidence>
<dbReference type="Proteomes" id="UP000237798">
    <property type="component" value="Unassembled WGS sequence"/>
</dbReference>
<dbReference type="InterPro" id="IPR004089">
    <property type="entry name" value="MCPsignal_dom"/>
</dbReference>
<keyword evidence="5" id="KW-1185">Reference proteome</keyword>
<feature type="domain" description="Methyl-accepting transducer" evidence="3">
    <location>
        <begin position="215"/>
        <end position="382"/>
    </location>
</feature>
<dbReference type="Gene3D" id="1.10.287.950">
    <property type="entry name" value="Methyl-accepting chemotaxis protein"/>
    <property type="match status" value="1"/>
</dbReference>
<dbReference type="PANTHER" id="PTHR32089">
    <property type="entry name" value="METHYL-ACCEPTING CHEMOTAXIS PROTEIN MCPB"/>
    <property type="match status" value="1"/>
</dbReference>
<proteinExistence type="predicted"/>
<reference evidence="4 5" key="1">
    <citation type="submission" date="2018-03" db="EMBL/GenBank/DDBJ databases">
        <title>Genome sequence of Clostridium luticellarii DSM 29923.</title>
        <authorList>
            <person name="Poehlein A."/>
            <person name="Daniel R."/>
        </authorList>
    </citation>
    <scope>NUCLEOTIDE SEQUENCE [LARGE SCALE GENOMIC DNA]</scope>
    <source>
        <strain evidence="4 5">DSM 29923</strain>
    </source>
</reference>
<dbReference type="EMBL" id="PVXP01000062">
    <property type="protein sequence ID" value="PRR81901.1"/>
    <property type="molecule type" value="Genomic_DNA"/>
</dbReference>
<evidence type="ECO:0000313" key="5">
    <source>
        <dbReference type="Proteomes" id="UP000237798"/>
    </source>
</evidence>
<dbReference type="GO" id="GO:0016020">
    <property type="term" value="C:membrane"/>
    <property type="evidence" value="ECO:0007669"/>
    <property type="project" value="InterPro"/>
</dbReference>
<protein>
    <submittedName>
        <fullName evidence="4">Putative sensory transducer protein YfmS</fullName>
    </submittedName>
</protein>
<dbReference type="PROSITE" id="PS50111">
    <property type="entry name" value="CHEMOTAXIS_TRANSDUC_2"/>
    <property type="match status" value="1"/>
</dbReference>
<dbReference type="OrthoDB" id="1674419at2"/>
<evidence type="ECO:0000259" key="3">
    <source>
        <dbReference type="PROSITE" id="PS50111"/>
    </source>
</evidence>
<accession>A0A2T0BDD2</accession>
<comment type="caution">
    <text evidence="4">The sequence shown here is derived from an EMBL/GenBank/DDBJ whole genome shotgun (WGS) entry which is preliminary data.</text>
</comment>
<dbReference type="SUPFAM" id="SSF58104">
    <property type="entry name" value="Methyl-accepting chemotaxis protein (MCP) signaling domain"/>
    <property type="match status" value="1"/>
</dbReference>